<dbReference type="InterPro" id="IPR010596">
    <property type="entry name" value="Methuselah_N_dom"/>
</dbReference>
<feature type="transmembrane region" description="Helical" evidence="4">
    <location>
        <begin position="275"/>
        <end position="298"/>
    </location>
</feature>
<evidence type="ECO:0000256" key="4">
    <source>
        <dbReference type="SAM" id="Phobius"/>
    </source>
</evidence>
<evidence type="ECO:0000256" key="3">
    <source>
        <dbReference type="ARBA" id="ARBA00023040"/>
    </source>
</evidence>
<keyword evidence="2" id="KW-0732">Signal</keyword>
<keyword evidence="7" id="KW-1185">Reference proteome</keyword>
<name>A0A5B7F4V0_PORTR</name>
<reference evidence="6 7" key="1">
    <citation type="submission" date="2019-05" db="EMBL/GenBank/DDBJ databases">
        <title>Another draft genome of Portunus trituberculatus and its Hox gene families provides insights of decapod evolution.</title>
        <authorList>
            <person name="Jeong J.-H."/>
            <person name="Song I."/>
            <person name="Kim S."/>
            <person name="Choi T."/>
            <person name="Kim D."/>
            <person name="Ryu S."/>
            <person name="Kim W."/>
        </authorList>
    </citation>
    <scope>NUCLEOTIDE SEQUENCE [LARGE SCALE GENOMIC DNA]</scope>
    <source>
        <tissue evidence="6">Muscle</tissue>
    </source>
</reference>
<accession>A0A5B7F4V0</accession>
<organism evidence="6 7">
    <name type="scientific">Portunus trituberculatus</name>
    <name type="common">Swimming crab</name>
    <name type="synonym">Neptunus trituberculatus</name>
    <dbReference type="NCBI Taxonomy" id="210409"/>
    <lineage>
        <taxon>Eukaryota</taxon>
        <taxon>Metazoa</taxon>
        <taxon>Ecdysozoa</taxon>
        <taxon>Arthropoda</taxon>
        <taxon>Crustacea</taxon>
        <taxon>Multicrustacea</taxon>
        <taxon>Malacostraca</taxon>
        <taxon>Eumalacostraca</taxon>
        <taxon>Eucarida</taxon>
        <taxon>Decapoda</taxon>
        <taxon>Pleocyemata</taxon>
        <taxon>Brachyura</taxon>
        <taxon>Eubrachyura</taxon>
        <taxon>Portunoidea</taxon>
        <taxon>Portunidae</taxon>
        <taxon>Portuninae</taxon>
        <taxon>Portunus</taxon>
    </lineage>
</organism>
<dbReference type="Proteomes" id="UP000324222">
    <property type="component" value="Unassembled WGS sequence"/>
</dbReference>
<evidence type="ECO:0000256" key="2">
    <source>
        <dbReference type="ARBA" id="ARBA00022729"/>
    </source>
</evidence>
<keyword evidence="4" id="KW-1133">Transmembrane helix</keyword>
<feature type="domain" description="Methuselah N-terminal" evidence="5">
    <location>
        <begin position="140"/>
        <end position="248"/>
    </location>
</feature>
<feature type="transmembrane region" description="Helical" evidence="4">
    <location>
        <begin position="310"/>
        <end position="330"/>
    </location>
</feature>
<dbReference type="PANTHER" id="PTHR46953">
    <property type="entry name" value="G-PROTEIN COUPLED RECEPTOR MTH-LIKE 1-RELATED"/>
    <property type="match status" value="1"/>
</dbReference>
<evidence type="ECO:0000313" key="6">
    <source>
        <dbReference type="EMBL" id="MPC40406.1"/>
    </source>
</evidence>
<sequence length="388" mass="42923">MFDEDGNPNFWKAEVCLPPPVVPRCCNSMSPTLDGTCNTGSAQRYSPPIMVDELVLQWLEIPEKSTDVICNEYEILLTLPLNTSKANLKYESKSVLLAWSSPEAREYNQRDGYCVEPDIEGGNYVASVCYEDQAAIQERLCSSAPCVRKCCPEGEVMVDTACVSVDDRTDLLWTPTFTDANDLESIVRPPKDLTWFYDLPQCSMFVLNPDDVKEDKFLLLNDGKLFRPLQQDYYLSSHYCIENFVEQNEPHTRALVCFPDGSSVDLVCGSISNKVYPALFLVSSVCLGVTLVVYISMADIRDKLHSRCRISLVAALFVAYTLLGTIKLTAGTLPKSVCSCFGVACVIPLCLPSEPAFMGTSMSHIRGACEVKAARLVTYAPTKGLPES</sequence>
<dbReference type="Pfam" id="PF06652">
    <property type="entry name" value="Methuselah_N"/>
    <property type="match status" value="1"/>
</dbReference>
<dbReference type="Gene3D" id="2.170.180.11">
    <property type="entry name" value="Methuselah ectodomain, domain 2"/>
    <property type="match status" value="1"/>
</dbReference>
<dbReference type="SUPFAM" id="SSF63877">
    <property type="entry name" value="Methuselah ectodomain"/>
    <property type="match status" value="1"/>
</dbReference>
<comment type="similarity">
    <text evidence="1">Belongs to the G-protein coupled receptor 2 family. Mth subfamily.</text>
</comment>
<keyword evidence="4" id="KW-0472">Membrane</keyword>
<dbReference type="InterPro" id="IPR052808">
    <property type="entry name" value="GPCR_Mth-like"/>
</dbReference>
<dbReference type="AlphaFoldDB" id="A0A5B7F4V0"/>
<proteinExistence type="inferred from homology"/>
<protein>
    <submittedName>
        <fullName evidence="6">G-protein coupled receptor Mth</fullName>
    </submittedName>
</protein>
<dbReference type="PANTHER" id="PTHR46953:SF1">
    <property type="entry name" value="G-PROTEIN COUPLED RECEPTOR MTH-LIKE 1-RELATED"/>
    <property type="match status" value="1"/>
</dbReference>
<keyword evidence="4" id="KW-0812">Transmembrane</keyword>
<keyword evidence="3" id="KW-0807">Transducer</keyword>
<evidence type="ECO:0000256" key="1">
    <source>
        <dbReference type="ARBA" id="ARBA00008979"/>
    </source>
</evidence>
<comment type="caution">
    <text evidence="6">The sequence shown here is derived from an EMBL/GenBank/DDBJ whole genome shotgun (WGS) entry which is preliminary data.</text>
</comment>
<dbReference type="OrthoDB" id="6134459at2759"/>
<evidence type="ECO:0000313" key="7">
    <source>
        <dbReference type="Proteomes" id="UP000324222"/>
    </source>
</evidence>
<evidence type="ECO:0000259" key="5">
    <source>
        <dbReference type="Pfam" id="PF06652"/>
    </source>
</evidence>
<dbReference type="GO" id="GO:0004930">
    <property type="term" value="F:G protein-coupled receptor activity"/>
    <property type="evidence" value="ECO:0007669"/>
    <property type="project" value="UniProtKB-KW"/>
</dbReference>
<keyword evidence="6" id="KW-0675">Receptor</keyword>
<dbReference type="EMBL" id="VSRR010004679">
    <property type="protein sequence ID" value="MPC40406.1"/>
    <property type="molecule type" value="Genomic_DNA"/>
</dbReference>
<dbReference type="InterPro" id="IPR036272">
    <property type="entry name" value="Methuselah_N_sf"/>
</dbReference>
<keyword evidence="3" id="KW-0297">G-protein coupled receptor</keyword>
<gene>
    <name evidence="6" type="primary">mth_1</name>
    <name evidence="6" type="ORF">E2C01_033963</name>
</gene>
<dbReference type="InterPro" id="IPR023311">
    <property type="entry name" value="Methusela_ecto_dom_2"/>
</dbReference>